<evidence type="ECO:0000313" key="2">
    <source>
        <dbReference type="EMBL" id="AEM23460.1"/>
    </source>
</evidence>
<name>G0EIA5_BRAIP</name>
<feature type="transmembrane region" description="Helical" evidence="1">
    <location>
        <begin position="360"/>
        <end position="378"/>
    </location>
</feature>
<keyword evidence="1" id="KW-0812">Transmembrane</keyword>
<feature type="transmembrane region" description="Helical" evidence="1">
    <location>
        <begin position="210"/>
        <end position="231"/>
    </location>
</feature>
<feature type="transmembrane region" description="Helical" evidence="1">
    <location>
        <begin position="451"/>
        <end position="468"/>
    </location>
</feature>
<evidence type="ECO:0000313" key="3">
    <source>
        <dbReference type="Proteomes" id="UP000008522"/>
    </source>
</evidence>
<reference evidence="2 3" key="1">
    <citation type="journal article" date="2011" name="BMC Genomics">
        <title>Complete genome sequence of Brachyspira intermedia reveals unique genomic features in Brachyspira species and phage-mediated horizontal gene transfer.</title>
        <authorList>
            <person name="Hafstrom T."/>
            <person name="Jansson D.S."/>
            <person name="Segerman B."/>
        </authorList>
    </citation>
    <scope>NUCLEOTIDE SEQUENCE [LARGE SCALE GENOMIC DNA]</scope>
    <source>
        <strain evidence="3">ATCC 51140 / PWS/A</strain>
    </source>
</reference>
<dbReference type="RefSeq" id="WP_014489244.1">
    <property type="nucleotide sequence ID" value="NC_017243.1"/>
</dbReference>
<evidence type="ECO:0000256" key="1">
    <source>
        <dbReference type="SAM" id="Phobius"/>
    </source>
</evidence>
<protein>
    <submittedName>
        <fullName evidence="2">Uncharacterized protein</fullName>
    </submittedName>
</protein>
<feature type="transmembrane region" description="Helical" evidence="1">
    <location>
        <begin position="328"/>
        <end position="351"/>
    </location>
</feature>
<proteinExistence type="predicted"/>
<keyword evidence="3" id="KW-1185">Reference proteome</keyword>
<accession>G0EIA5</accession>
<dbReference type="HOGENOM" id="CLU_511609_0_0_12"/>
<sequence>MKNKLNKLLLITSAVLVVSIFALSALGSVNRIGYLSDFQLNKELSKKNEYHYSFRIKYHSKIFRNSDVYGVYVDTNKIIKENNFIKEIKMEKGGSPFGNLVTPKKIDFEKIDNINYILKIKFSVYLIFGIILLIFFILYNIKYFQYIIETPQNSDYIIFFIITLLCFFSYIYSDVLVVFPFSVNFFNVNPLNFFYEVYQKVGSYHKPDDLPYLAYFIYSILFLPLWIYSKIRNITYYTWHHAKFEIDTFEIIYIKLLLLIFVILSSFIIYKISKKIGFNDKKSKLSSFMFITSPFTMIPVFIISQVEIIMIFFTLLAILDYLNNNKRYILWFTIAIPLKLFPFFILIPLVLLKEKQIKKIALYIIIPILPYIISSILFKSPNPSDRNLVAFGTLMYHKIFGISIFIMIYSIICLFSYLKNIEDNNVFYKLTIYISFFVFSLIVIVNKSFHLYWIVIIAPFISILILFNTYNINIKIMMEFIATLFYSIHIARAGTMVSMSEALRTKSIPLIKLFVHNNSTKYNNIRDIFPTILGNADITNAIYSFYIMGIIIMLILFYKYNNYNDNNVNIPRYLIYIRFIPTLFIIFLIWYLSLM</sequence>
<keyword evidence="1" id="KW-0472">Membrane</keyword>
<feature type="transmembrane region" description="Helical" evidence="1">
    <location>
        <begin position="251"/>
        <end position="270"/>
    </location>
</feature>
<feature type="transmembrane region" description="Helical" evidence="1">
    <location>
        <begin position="153"/>
        <end position="172"/>
    </location>
</feature>
<feature type="transmembrane region" description="Helical" evidence="1">
    <location>
        <begin position="426"/>
        <end position="445"/>
    </location>
</feature>
<organism evidence="2 3">
    <name type="scientific">Brachyspira intermedia (strain ATCC 51140 / PWS/A)</name>
    <name type="common">Serpulina intermedia</name>
    <dbReference type="NCBI Taxonomy" id="1045858"/>
    <lineage>
        <taxon>Bacteria</taxon>
        <taxon>Pseudomonadati</taxon>
        <taxon>Spirochaetota</taxon>
        <taxon>Spirochaetia</taxon>
        <taxon>Brachyspirales</taxon>
        <taxon>Brachyspiraceae</taxon>
        <taxon>Brachyspira</taxon>
    </lineage>
</organism>
<feature type="transmembrane region" description="Helical" evidence="1">
    <location>
        <begin position="573"/>
        <end position="592"/>
    </location>
</feature>
<dbReference type="OrthoDB" id="10007072at2"/>
<dbReference type="PATRIC" id="fig|1045858.4.peg.2864"/>
<dbReference type="AlphaFoldDB" id="G0EIA5"/>
<feature type="transmembrane region" description="Helical" evidence="1">
    <location>
        <begin position="398"/>
        <end position="419"/>
    </location>
</feature>
<dbReference type="EMBL" id="CP002874">
    <property type="protein sequence ID" value="AEM23460.1"/>
    <property type="molecule type" value="Genomic_DNA"/>
</dbReference>
<feature type="transmembrane region" description="Helical" evidence="1">
    <location>
        <begin position="541"/>
        <end position="561"/>
    </location>
</feature>
<dbReference type="KEGG" id="bip:Bint_2866"/>
<feature type="transmembrane region" description="Helical" evidence="1">
    <location>
        <begin position="122"/>
        <end position="141"/>
    </location>
</feature>
<gene>
    <name evidence="2" type="ordered locus">Bint_2866</name>
</gene>
<dbReference type="Proteomes" id="UP000008522">
    <property type="component" value="Chromosome"/>
</dbReference>
<dbReference type="eggNOG" id="COG1368">
    <property type="taxonomic scope" value="Bacteria"/>
</dbReference>
<keyword evidence="1" id="KW-1133">Transmembrane helix</keyword>
<feature type="transmembrane region" description="Helical" evidence="1">
    <location>
        <begin position="291"/>
        <end position="316"/>
    </location>
</feature>
<dbReference type="GeneID" id="44971352"/>